<dbReference type="InParanoid" id="A0A6I9U1K0"/>
<feature type="domain" description="Protein kinase" evidence="13">
    <location>
        <begin position="29"/>
        <end position="355"/>
    </location>
</feature>
<feature type="binding site" evidence="10">
    <location>
        <position position="58"/>
    </location>
    <ligand>
        <name>ATP</name>
        <dbReference type="ChEBI" id="CHEBI:30616"/>
    </ligand>
</feature>
<evidence type="ECO:0000313" key="14">
    <source>
        <dbReference type="Proteomes" id="UP000504604"/>
    </source>
</evidence>
<feature type="compositionally biased region" description="Polar residues" evidence="12">
    <location>
        <begin position="405"/>
        <end position="418"/>
    </location>
</feature>
<dbReference type="FunFam" id="1.10.510.10:FF:000312">
    <property type="entry name" value="Serine/threonine-protein kinase OXI1"/>
    <property type="match status" value="1"/>
</dbReference>
<feature type="region of interest" description="Disordered" evidence="12">
    <location>
        <begin position="399"/>
        <end position="418"/>
    </location>
</feature>
<gene>
    <name evidence="15" type="primary">LOC105171073</name>
</gene>
<keyword evidence="5 10" id="KW-0547">Nucleotide-binding</keyword>
<evidence type="ECO:0000256" key="11">
    <source>
        <dbReference type="RuleBase" id="RU000304"/>
    </source>
</evidence>
<evidence type="ECO:0000259" key="13">
    <source>
        <dbReference type="PROSITE" id="PS50011"/>
    </source>
</evidence>
<evidence type="ECO:0000256" key="1">
    <source>
        <dbReference type="ARBA" id="ARBA00009903"/>
    </source>
</evidence>
<dbReference type="Pfam" id="PF00069">
    <property type="entry name" value="Pkinase"/>
    <property type="match status" value="2"/>
</dbReference>
<keyword evidence="14" id="KW-1185">Reference proteome</keyword>
<name>A0A6I9U1K0_SESIN</name>
<evidence type="ECO:0000313" key="15">
    <source>
        <dbReference type="RefSeq" id="XP_011090387.2"/>
    </source>
</evidence>
<protein>
    <recommendedName>
        <fullName evidence="2">non-specific serine/threonine protein kinase</fullName>
        <ecNumber evidence="2">2.7.11.1</ecNumber>
    </recommendedName>
</protein>
<comment type="catalytic activity">
    <reaction evidence="9">
        <text>L-seryl-[protein] + ATP = O-phospho-L-seryl-[protein] + ADP + H(+)</text>
        <dbReference type="Rhea" id="RHEA:17989"/>
        <dbReference type="Rhea" id="RHEA-COMP:9863"/>
        <dbReference type="Rhea" id="RHEA-COMP:11604"/>
        <dbReference type="ChEBI" id="CHEBI:15378"/>
        <dbReference type="ChEBI" id="CHEBI:29999"/>
        <dbReference type="ChEBI" id="CHEBI:30616"/>
        <dbReference type="ChEBI" id="CHEBI:83421"/>
        <dbReference type="ChEBI" id="CHEBI:456216"/>
        <dbReference type="EC" id="2.7.11.1"/>
    </reaction>
</comment>
<evidence type="ECO:0000256" key="4">
    <source>
        <dbReference type="ARBA" id="ARBA00022679"/>
    </source>
</evidence>
<dbReference type="GO" id="GO:0004674">
    <property type="term" value="F:protein serine/threonine kinase activity"/>
    <property type="evidence" value="ECO:0007669"/>
    <property type="project" value="UniProtKB-KW"/>
</dbReference>
<dbReference type="EC" id="2.7.11.1" evidence="2"/>
<dbReference type="InterPro" id="IPR011009">
    <property type="entry name" value="Kinase-like_dom_sf"/>
</dbReference>
<evidence type="ECO:0000256" key="2">
    <source>
        <dbReference type="ARBA" id="ARBA00012513"/>
    </source>
</evidence>
<dbReference type="Proteomes" id="UP000504604">
    <property type="component" value="Linkage group LG9"/>
</dbReference>
<dbReference type="OrthoDB" id="432483at2759"/>
<dbReference type="GeneID" id="105171073"/>
<sequence>MSHPFSVSNSKISSMDGNKTPPELEITKLRATEILGKGAMGTVFLVHENSRDQPFALKVVEKSSHDHHQANRRARHEISVLRRLSASHQPFLPHLIGSSENEDFVCWAIPFCPGGDLNVLRYRQNDQVFSPAVIRFYLAEIISAIEHLHAQGIVYRDLKPENILVQQSGHVTLTDFDLSRDLAPRKSGDVNFHSDPEEEKGAKRHSQISKLTRFVTLKRGKRAFSSKNPLKKAKSARVSPVSRTNANHFLTNERSNSFVGTEEYVAPEVIRGEGHEFAVDWWALGVLCYEMMYGTTPFKGKNRKETFRKILLTEPKFIGKPNALTDLIRKLLAKDPTRRLGYRRGAAEIKEHEFFRGLRWDLITPPLRPPFLPSREEAEVKGGGVDIWEYYEKVNPPRSPLWSPSPDNSRRNVSLTEF</sequence>
<proteinExistence type="inferred from homology"/>
<dbReference type="InterPro" id="IPR008271">
    <property type="entry name" value="Ser/Thr_kinase_AS"/>
</dbReference>
<dbReference type="FunFam" id="1.10.510.10:FF:000294">
    <property type="entry name" value="Serine/threonine-protein kinase OXI1"/>
    <property type="match status" value="1"/>
</dbReference>
<keyword evidence="3 11" id="KW-0723">Serine/threonine-protein kinase</keyword>
<dbReference type="InterPro" id="IPR017441">
    <property type="entry name" value="Protein_kinase_ATP_BS"/>
</dbReference>
<dbReference type="RefSeq" id="XP_011090387.2">
    <property type="nucleotide sequence ID" value="XM_011092085.2"/>
</dbReference>
<dbReference type="PROSITE" id="PS50011">
    <property type="entry name" value="PROTEIN_KINASE_DOM"/>
    <property type="match status" value="1"/>
</dbReference>
<dbReference type="Gene3D" id="1.10.510.10">
    <property type="entry name" value="Transferase(Phosphotransferase) domain 1"/>
    <property type="match status" value="2"/>
</dbReference>
<dbReference type="KEGG" id="sind:105171073"/>
<comment type="catalytic activity">
    <reaction evidence="8">
        <text>L-threonyl-[protein] + ATP = O-phospho-L-threonyl-[protein] + ADP + H(+)</text>
        <dbReference type="Rhea" id="RHEA:46608"/>
        <dbReference type="Rhea" id="RHEA-COMP:11060"/>
        <dbReference type="Rhea" id="RHEA-COMP:11605"/>
        <dbReference type="ChEBI" id="CHEBI:15378"/>
        <dbReference type="ChEBI" id="CHEBI:30013"/>
        <dbReference type="ChEBI" id="CHEBI:30616"/>
        <dbReference type="ChEBI" id="CHEBI:61977"/>
        <dbReference type="ChEBI" id="CHEBI:456216"/>
        <dbReference type="EC" id="2.7.11.1"/>
    </reaction>
</comment>
<dbReference type="SUPFAM" id="SSF56112">
    <property type="entry name" value="Protein kinase-like (PK-like)"/>
    <property type="match status" value="1"/>
</dbReference>
<feature type="region of interest" description="Disordered" evidence="12">
    <location>
        <begin position="1"/>
        <end position="23"/>
    </location>
</feature>
<dbReference type="InterPro" id="IPR000719">
    <property type="entry name" value="Prot_kinase_dom"/>
</dbReference>
<evidence type="ECO:0000256" key="12">
    <source>
        <dbReference type="SAM" id="MobiDB-lite"/>
    </source>
</evidence>
<comment type="similarity">
    <text evidence="1">Belongs to the protein kinase superfamily. AGC Ser/Thr protein kinase family.</text>
</comment>
<dbReference type="SMART" id="SM00220">
    <property type="entry name" value="S_TKc"/>
    <property type="match status" value="1"/>
</dbReference>
<evidence type="ECO:0000256" key="5">
    <source>
        <dbReference type="ARBA" id="ARBA00022741"/>
    </source>
</evidence>
<dbReference type="PROSITE" id="PS00108">
    <property type="entry name" value="PROTEIN_KINASE_ST"/>
    <property type="match status" value="1"/>
</dbReference>
<accession>A0A6I9U1K0</accession>
<evidence type="ECO:0000256" key="9">
    <source>
        <dbReference type="ARBA" id="ARBA00048679"/>
    </source>
</evidence>
<dbReference type="AlphaFoldDB" id="A0A6I9U1K0"/>
<keyword evidence="4" id="KW-0808">Transferase</keyword>
<dbReference type="GO" id="GO:0005524">
    <property type="term" value="F:ATP binding"/>
    <property type="evidence" value="ECO:0007669"/>
    <property type="project" value="UniProtKB-UniRule"/>
</dbReference>
<dbReference type="Gene3D" id="3.30.200.20">
    <property type="entry name" value="Phosphorylase Kinase, domain 1"/>
    <property type="match status" value="1"/>
</dbReference>
<evidence type="ECO:0000256" key="8">
    <source>
        <dbReference type="ARBA" id="ARBA00047899"/>
    </source>
</evidence>
<keyword evidence="7 10" id="KW-0067">ATP-binding</keyword>
<evidence type="ECO:0000256" key="10">
    <source>
        <dbReference type="PROSITE-ProRule" id="PRU10141"/>
    </source>
</evidence>
<evidence type="ECO:0000256" key="6">
    <source>
        <dbReference type="ARBA" id="ARBA00022777"/>
    </source>
</evidence>
<dbReference type="FunCoup" id="A0A6I9U1K0">
    <property type="interactions" value="59"/>
</dbReference>
<keyword evidence="6 15" id="KW-0418">Kinase</keyword>
<dbReference type="PANTHER" id="PTHR45637">
    <property type="entry name" value="FLIPPASE KINASE 1-RELATED"/>
    <property type="match status" value="1"/>
</dbReference>
<evidence type="ECO:0000256" key="3">
    <source>
        <dbReference type="ARBA" id="ARBA00022527"/>
    </source>
</evidence>
<organism evidence="14 15">
    <name type="scientific">Sesamum indicum</name>
    <name type="common">Oriental sesame</name>
    <name type="synonym">Sesamum orientale</name>
    <dbReference type="NCBI Taxonomy" id="4182"/>
    <lineage>
        <taxon>Eukaryota</taxon>
        <taxon>Viridiplantae</taxon>
        <taxon>Streptophyta</taxon>
        <taxon>Embryophyta</taxon>
        <taxon>Tracheophyta</taxon>
        <taxon>Spermatophyta</taxon>
        <taxon>Magnoliopsida</taxon>
        <taxon>eudicotyledons</taxon>
        <taxon>Gunneridae</taxon>
        <taxon>Pentapetalae</taxon>
        <taxon>asterids</taxon>
        <taxon>lamiids</taxon>
        <taxon>Lamiales</taxon>
        <taxon>Pedaliaceae</taxon>
        <taxon>Sesamum</taxon>
    </lineage>
</organism>
<dbReference type="PROSITE" id="PS00107">
    <property type="entry name" value="PROTEIN_KINASE_ATP"/>
    <property type="match status" value="1"/>
</dbReference>
<feature type="compositionally biased region" description="Polar residues" evidence="12">
    <location>
        <begin position="1"/>
        <end position="17"/>
    </location>
</feature>
<reference evidence="15" key="1">
    <citation type="submission" date="2025-08" db="UniProtKB">
        <authorList>
            <consortium name="RefSeq"/>
        </authorList>
    </citation>
    <scope>IDENTIFICATION</scope>
</reference>
<evidence type="ECO:0000256" key="7">
    <source>
        <dbReference type="ARBA" id="ARBA00022840"/>
    </source>
</evidence>